<dbReference type="InterPro" id="IPR057739">
    <property type="entry name" value="Glyco_hydro_29_N"/>
</dbReference>
<feature type="domain" description="Glycoside hydrolase family 29 N-terminal" evidence="7">
    <location>
        <begin position="1"/>
        <end position="71"/>
    </location>
</feature>
<evidence type="ECO:0000256" key="2">
    <source>
        <dbReference type="ARBA" id="ARBA00007951"/>
    </source>
</evidence>
<dbReference type="InterPro" id="IPR017853">
    <property type="entry name" value="GH"/>
</dbReference>
<dbReference type="InterPro" id="IPR031919">
    <property type="entry name" value="Fucosidase_C"/>
</dbReference>
<dbReference type="Gene3D" id="2.60.40.1180">
    <property type="entry name" value="Golgi alpha-mannosidase II"/>
    <property type="match status" value="1"/>
</dbReference>
<accession>A0A147B6M4</accession>
<evidence type="ECO:0000259" key="7">
    <source>
        <dbReference type="Pfam" id="PF01120"/>
    </source>
</evidence>
<dbReference type="PANTHER" id="PTHR10030">
    <property type="entry name" value="ALPHA-L-FUCOSIDASE"/>
    <property type="match status" value="1"/>
</dbReference>
<dbReference type="PANTHER" id="PTHR10030:SF37">
    <property type="entry name" value="ALPHA-L-FUCOSIDASE-RELATED"/>
    <property type="match status" value="1"/>
</dbReference>
<evidence type="ECO:0000256" key="3">
    <source>
        <dbReference type="ARBA" id="ARBA00012662"/>
    </source>
</evidence>
<dbReference type="PRINTS" id="PR00741">
    <property type="entry name" value="GLHYDRLASE29"/>
</dbReference>
<dbReference type="AlphaFoldDB" id="A0A147B6M4"/>
<keyword evidence="6" id="KW-0326">Glycosidase</keyword>
<organism evidence="9">
    <name type="scientific">Alectorobius mimon</name>
    <dbReference type="NCBI Taxonomy" id="360319"/>
    <lineage>
        <taxon>Eukaryota</taxon>
        <taxon>Metazoa</taxon>
        <taxon>Ecdysozoa</taxon>
        <taxon>Arthropoda</taxon>
        <taxon>Chelicerata</taxon>
        <taxon>Arachnida</taxon>
        <taxon>Acari</taxon>
        <taxon>Parasitiformes</taxon>
        <taxon>Ixodida</taxon>
        <taxon>Ixodoidea</taxon>
        <taxon>Argasidae</taxon>
        <taxon>Ornithodorinae</taxon>
        <taxon>Alectorobius</taxon>
    </lineage>
</organism>
<protein>
    <recommendedName>
        <fullName evidence="3">alpha-L-fucosidase</fullName>
        <ecNumber evidence="3">3.2.1.51</ecNumber>
    </recommendedName>
</protein>
<dbReference type="InterPro" id="IPR000933">
    <property type="entry name" value="Glyco_hydro_29"/>
</dbReference>
<dbReference type="GO" id="GO:0005764">
    <property type="term" value="C:lysosome"/>
    <property type="evidence" value="ECO:0007669"/>
    <property type="project" value="TreeGrafter"/>
</dbReference>
<dbReference type="InterPro" id="IPR013780">
    <property type="entry name" value="Glyco_hydro_b"/>
</dbReference>
<dbReference type="GO" id="GO:0016139">
    <property type="term" value="P:glycoside catabolic process"/>
    <property type="evidence" value="ECO:0007669"/>
    <property type="project" value="TreeGrafter"/>
</dbReference>
<evidence type="ECO:0000256" key="1">
    <source>
        <dbReference type="ARBA" id="ARBA00004071"/>
    </source>
</evidence>
<evidence type="ECO:0000259" key="8">
    <source>
        <dbReference type="Pfam" id="PF16757"/>
    </source>
</evidence>
<evidence type="ECO:0000256" key="5">
    <source>
        <dbReference type="ARBA" id="ARBA00022801"/>
    </source>
</evidence>
<evidence type="ECO:0000256" key="6">
    <source>
        <dbReference type="ARBA" id="ARBA00023295"/>
    </source>
</evidence>
<name>A0A147B6M4_9ACAR</name>
<evidence type="ECO:0000313" key="9">
    <source>
        <dbReference type="EMBL" id="JAR86433.1"/>
    </source>
</evidence>
<reference evidence="9" key="1">
    <citation type="submission" date="2016-03" db="EMBL/GenBank/DDBJ databases">
        <title>Gut transcriptome analysis on engorged females of Ornithodoros mimon (Acari: Argasidae) and phylogenetic inferences of soft ticks.</title>
        <authorList>
            <person name="Landulfo G.A."/>
            <person name="Giovanni D."/>
            <person name="Carvalho E."/>
            <person name="Junqueira-de-Azevedo I."/>
            <person name="Patane J."/>
            <person name="Mendoca R."/>
            <person name="Barros-Battesti D."/>
        </authorList>
    </citation>
    <scope>NUCLEOTIDE SEQUENCE</scope>
    <source>
        <strain evidence="9">Females</strain>
        <tissue evidence="9">Gut</tissue>
    </source>
</reference>
<comment type="similarity">
    <text evidence="2">Belongs to the glycosyl hydrolase 29 family.</text>
</comment>
<sequence>MTLDRSSWGYRRDARLEDIYRIEDLIALLAETVSCGGNILINVGPTSDGRIAPIYQERFLQLGRWLEVNGEAIYSSKPWVCQNDTANGDVWYTSKIGDNGTEVVYAIVLKWPKQSVLELESLTVDRSLTVVTMLGTDARLSVEPLPSGTIIKFPPLTPDLLPTPWAWALKITGPAKGYCPHFSIMRTSVKGEKN</sequence>
<dbReference type="Pfam" id="PF01120">
    <property type="entry name" value="Alpha_L_fucos"/>
    <property type="match status" value="1"/>
</dbReference>
<dbReference type="GO" id="GO:0004560">
    <property type="term" value="F:alpha-L-fucosidase activity"/>
    <property type="evidence" value="ECO:0007669"/>
    <property type="project" value="UniProtKB-EC"/>
</dbReference>
<dbReference type="Pfam" id="PF16757">
    <property type="entry name" value="Fucosidase_C"/>
    <property type="match status" value="1"/>
</dbReference>
<proteinExistence type="inferred from homology"/>
<dbReference type="Gene3D" id="3.20.20.80">
    <property type="entry name" value="Glycosidases"/>
    <property type="match status" value="1"/>
</dbReference>
<dbReference type="SMART" id="SM00812">
    <property type="entry name" value="Alpha_L_fucos"/>
    <property type="match status" value="1"/>
</dbReference>
<dbReference type="GO" id="GO:0006004">
    <property type="term" value="P:fucose metabolic process"/>
    <property type="evidence" value="ECO:0007669"/>
    <property type="project" value="InterPro"/>
</dbReference>
<dbReference type="InterPro" id="IPR016286">
    <property type="entry name" value="FUC_metazoa-typ"/>
</dbReference>
<comment type="function">
    <text evidence="1">Alpha-L-fucosidase is responsible for hydrolyzing the alpha-1,6-linked fucose joined to the reducing-end N-acetylglucosamine of the carbohydrate moieties of glycoproteins.</text>
</comment>
<dbReference type="EMBL" id="GEIB01002031">
    <property type="protein sequence ID" value="JAR86433.1"/>
    <property type="molecule type" value="Transcribed_RNA"/>
</dbReference>
<evidence type="ECO:0000256" key="4">
    <source>
        <dbReference type="ARBA" id="ARBA00022729"/>
    </source>
</evidence>
<keyword evidence="4" id="KW-0732">Signal</keyword>
<dbReference type="EC" id="3.2.1.51" evidence="3"/>
<dbReference type="SUPFAM" id="SSF51445">
    <property type="entry name" value="(Trans)glycosidases"/>
    <property type="match status" value="1"/>
</dbReference>
<feature type="domain" description="Alpha-L-fucosidase C-terminal" evidence="8">
    <location>
        <begin position="82"/>
        <end position="172"/>
    </location>
</feature>
<keyword evidence="5" id="KW-0378">Hydrolase</keyword>